<dbReference type="eggNOG" id="COG0491">
    <property type="taxonomic scope" value="Bacteria"/>
</dbReference>
<dbReference type="KEGG" id="aaco:K1I37_03415"/>
<sequence>MNRIADGIAQLELSIDLQGHQMVIHPTLLWDEENAILVDTGFPGMLPAIQREMEQAGVPFERLNKIIFTHQDFDHIGGAPEIRAAAAQQIEVLAHELDKPYIEGDKPLIKFDASRGEPPKVKVDTTVADGQVLPYLGGLTVIFTPGHTPGHISLYHAKSHTLITGDAIISENGKLLGPNEAFTPDVGEAWRSIAHFSDFDIETALCYHGGICNQNVNDQFAQLAKKSRA</sequence>
<proteinExistence type="predicted"/>
<reference evidence="2" key="1">
    <citation type="journal article" date="2022" name="G3 (Bethesda)">
        <title>Unveiling the complete genome sequence of Alicyclobacillus acidoterrestris DSM 3922T, a taint-producing strain.</title>
        <authorList>
            <person name="Leonardo I.C."/>
            <person name="Barreto Crespo M.T."/>
            <person name="Gaspar F.B."/>
        </authorList>
    </citation>
    <scope>NUCLEOTIDE SEQUENCE [LARGE SCALE GENOMIC DNA]</scope>
    <source>
        <strain evidence="2">DSM 3922</strain>
    </source>
</reference>
<accession>A0A9E6ZPR7</accession>
<dbReference type="AlphaFoldDB" id="T0CRV2"/>
<dbReference type="SMART" id="SM00849">
    <property type="entry name" value="Lactamase_B"/>
    <property type="match status" value="1"/>
</dbReference>
<dbReference type="Gene3D" id="3.60.15.10">
    <property type="entry name" value="Ribonuclease Z/Hydroxyacylglutathione hydrolase-like"/>
    <property type="match status" value="1"/>
</dbReference>
<dbReference type="Pfam" id="PF00753">
    <property type="entry name" value="Lactamase_B"/>
    <property type="match status" value="1"/>
</dbReference>
<dbReference type="RefSeq" id="WP_021298320.1">
    <property type="nucleotide sequence ID" value="NZ_AURB01000184.1"/>
</dbReference>
<dbReference type="EMBL" id="CP080467">
    <property type="protein sequence ID" value="UNO49604.1"/>
    <property type="molecule type" value="Genomic_DNA"/>
</dbReference>
<keyword evidence="2" id="KW-1185">Reference proteome</keyword>
<dbReference type="OrthoDB" id="9802248at2"/>
<dbReference type="SUPFAM" id="SSF56281">
    <property type="entry name" value="Metallo-hydrolase/oxidoreductase"/>
    <property type="match status" value="1"/>
</dbReference>
<dbReference type="Proteomes" id="UP000829401">
    <property type="component" value="Chromosome"/>
</dbReference>
<dbReference type="InterPro" id="IPR001279">
    <property type="entry name" value="Metallo-B-lactamas"/>
</dbReference>
<dbReference type="CDD" id="cd07721">
    <property type="entry name" value="yflN-like_MBL-fold"/>
    <property type="match status" value="1"/>
</dbReference>
<dbReference type="STRING" id="1356854.N007_15755"/>
<dbReference type="InterPro" id="IPR050855">
    <property type="entry name" value="NDM-1-like"/>
</dbReference>
<accession>T0CRV2</accession>
<name>T0CRV2_ALIAG</name>
<dbReference type="PANTHER" id="PTHR42951">
    <property type="entry name" value="METALLO-BETA-LACTAMASE DOMAIN-CONTAINING"/>
    <property type="match status" value="1"/>
</dbReference>
<dbReference type="InterPro" id="IPR036866">
    <property type="entry name" value="RibonucZ/Hydroxyglut_hydro"/>
</dbReference>
<evidence type="ECO:0000313" key="2">
    <source>
        <dbReference type="Proteomes" id="UP000829401"/>
    </source>
</evidence>
<dbReference type="PANTHER" id="PTHR42951:SF15">
    <property type="entry name" value="METALLO-BETA-LACTAMASE SUPERFAMILY PROTEIN"/>
    <property type="match status" value="1"/>
</dbReference>
<protein>
    <submittedName>
        <fullName evidence="1">MBL fold metallo-hydrolase</fullName>
    </submittedName>
</protein>
<gene>
    <name evidence="1" type="ORF">K1I37_03415</name>
</gene>
<organism evidence="1 2">
    <name type="scientific">Alicyclobacillus acidoterrestris (strain ATCC 49025 / DSM 3922 / CIP 106132 / NCIMB 13137 / GD3B)</name>
    <dbReference type="NCBI Taxonomy" id="1356854"/>
    <lineage>
        <taxon>Bacteria</taxon>
        <taxon>Bacillati</taxon>
        <taxon>Bacillota</taxon>
        <taxon>Bacilli</taxon>
        <taxon>Bacillales</taxon>
        <taxon>Alicyclobacillaceae</taxon>
        <taxon>Alicyclobacillus</taxon>
    </lineage>
</organism>
<evidence type="ECO:0000313" key="1">
    <source>
        <dbReference type="EMBL" id="UNO49604.1"/>
    </source>
</evidence>